<reference evidence="2 3" key="1">
    <citation type="submission" date="2016-11" db="EMBL/GenBank/DDBJ databases">
        <authorList>
            <person name="Varghese N."/>
            <person name="Submissions S."/>
        </authorList>
    </citation>
    <scope>NUCLEOTIDE SEQUENCE [LARGE SCALE GENOMIC DNA]</scope>
    <source>
        <strain evidence="2 3">DSM 20664</strain>
    </source>
</reference>
<dbReference type="EMBL" id="FSQZ01000001">
    <property type="protein sequence ID" value="SIN68994.1"/>
    <property type="molecule type" value="Genomic_DNA"/>
</dbReference>
<name>A0ABY1JDP4_9BACT</name>
<comment type="caution">
    <text evidence="2">The sequence shown here is derived from an EMBL/GenBank/DDBJ whole genome shotgun (WGS) entry which is preliminary data.</text>
</comment>
<dbReference type="Proteomes" id="UP000185093">
    <property type="component" value="Unassembled WGS sequence"/>
</dbReference>
<keyword evidence="3" id="KW-1185">Reference proteome</keyword>
<evidence type="ECO:0000313" key="3">
    <source>
        <dbReference type="Proteomes" id="UP000185093"/>
    </source>
</evidence>
<evidence type="ECO:0000313" key="2">
    <source>
        <dbReference type="EMBL" id="SIN68994.1"/>
    </source>
</evidence>
<sequence>MIAFSLTSVLVAACFYIVGNYYLSANQMMMGNLLYNAAVNGIEEGKGWVNSNVKSGRFPRWVDKNGDGLLSSNDKPDDAAHVYEALIAKVGSTDRGILNITTEYGIKKCVVVYDLAYEPALDLAYEKGFPPRIRPQVEEGDDVFESEDKKWMDKYITKNNVGIYLIRCTATYKERTCTIEQAFTIRE</sequence>
<protein>
    <submittedName>
        <fullName evidence="2">Uncharacterized protein</fullName>
    </submittedName>
</protein>
<proteinExistence type="predicted"/>
<evidence type="ECO:0000256" key="1">
    <source>
        <dbReference type="SAM" id="Phobius"/>
    </source>
</evidence>
<feature type="transmembrane region" description="Helical" evidence="1">
    <location>
        <begin position="6"/>
        <end position="23"/>
    </location>
</feature>
<keyword evidence="1" id="KW-0472">Membrane</keyword>
<accession>A0ABY1JDP4</accession>
<keyword evidence="1" id="KW-0812">Transmembrane</keyword>
<keyword evidence="1" id="KW-1133">Transmembrane helix</keyword>
<organism evidence="2 3">
    <name type="scientific">Acetomicrobium flavidum</name>
    <dbReference type="NCBI Taxonomy" id="49896"/>
    <lineage>
        <taxon>Bacteria</taxon>
        <taxon>Thermotogati</taxon>
        <taxon>Synergistota</taxon>
        <taxon>Synergistia</taxon>
        <taxon>Synergistales</taxon>
        <taxon>Acetomicrobiaceae</taxon>
        <taxon>Acetomicrobium</taxon>
    </lineage>
</organism>
<gene>
    <name evidence="2" type="ORF">SAMN05444368_1212</name>
</gene>